<keyword evidence="3" id="KW-1185">Reference proteome</keyword>
<feature type="region of interest" description="Disordered" evidence="1">
    <location>
        <begin position="1"/>
        <end position="100"/>
    </location>
</feature>
<dbReference type="InterPro" id="IPR046347">
    <property type="entry name" value="bZIP_sf"/>
</dbReference>
<dbReference type="Proteomes" id="UP001295423">
    <property type="component" value="Unassembled WGS sequence"/>
</dbReference>
<evidence type="ECO:0008006" key="4">
    <source>
        <dbReference type="Google" id="ProtNLM"/>
    </source>
</evidence>
<feature type="compositionally biased region" description="Basic and acidic residues" evidence="1">
    <location>
        <begin position="32"/>
        <end position="42"/>
    </location>
</feature>
<feature type="region of interest" description="Disordered" evidence="1">
    <location>
        <begin position="131"/>
        <end position="170"/>
    </location>
</feature>
<dbReference type="AlphaFoldDB" id="A0AAD2G1S6"/>
<evidence type="ECO:0000256" key="1">
    <source>
        <dbReference type="SAM" id="MobiDB-lite"/>
    </source>
</evidence>
<reference evidence="2" key="1">
    <citation type="submission" date="2023-08" db="EMBL/GenBank/DDBJ databases">
        <authorList>
            <person name="Audoor S."/>
            <person name="Bilcke G."/>
        </authorList>
    </citation>
    <scope>NUCLEOTIDE SEQUENCE</scope>
</reference>
<sequence length="268" mass="29214">MKSKLDSTNADGEASSKRHKSTASLVSTTKSEAGEAGRDRSGHTSNDAVQERKERSKGSLSTADNDWAEAEKSGDDSQSWTAVKKDRNRLNAQRGRQKQQAQLKFLEHEQMRFSSSNAALQYQNSHLKDVIQQIKKQRDSSKKKHPAAPDGAGTPTTELNTRFPSQKTAPSMLSQQQLATLLMRNGNTTRAIANVFPPRQELPATSPLLQLGAGAGGNISHASASSFGGSSAPNFCCQVFMLYSALNPATRQIYQGACHHPLCRNYRI</sequence>
<dbReference type="EMBL" id="CAKOGP040002014">
    <property type="protein sequence ID" value="CAJ1959684.1"/>
    <property type="molecule type" value="Genomic_DNA"/>
</dbReference>
<organism evidence="2 3">
    <name type="scientific">Cylindrotheca closterium</name>
    <dbReference type="NCBI Taxonomy" id="2856"/>
    <lineage>
        <taxon>Eukaryota</taxon>
        <taxon>Sar</taxon>
        <taxon>Stramenopiles</taxon>
        <taxon>Ochrophyta</taxon>
        <taxon>Bacillariophyta</taxon>
        <taxon>Bacillariophyceae</taxon>
        <taxon>Bacillariophycidae</taxon>
        <taxon>Bacillariales</taxon>
        <taxon>Bacillariaceae</taxon>
        <taxon>Cylindrotheca</taxon>
    </lineage>
</organism>
<evidence type="ECO:0000313" key="3">
    <source>
        <dbReference type="Proteomes" id="UP001295423"/>
    </source>
</evidence>
<gene>
    <name evidence="2" type="ORF">CYCCA115_LOCUS18103</name>
</gene>
<feature type="compositionally biased region" description="Polar residues" evidence="1">
    <location>
        <begin position="22"/>
        <end position="31"/>
    </location>
</feature>
<feature type="compositionally biased region" description="Polar residues" evidence="1">
    <location>
        <begin position="154"/>
        <end position="170"/>
    </location>
</feature>
<comment type="caution">
    <text evidence="2">The sequence shown here is derived from an EMBL/GenBank/DDBJ whole genome shotgun (WGS) entry which is preliminary data.</text>
</comment>
<evidence type="ECO:0000313" key="2">
    <source>
        <dbReference type="EMBL" id="CAJ1959684.1"/>
    </source>
</evidence>
<dbReference type="SUPFAM" id="SSF57959">
    <property type="entry name" value="Leucine zipper domain"/>
    <property type="match status" value="1"/>
</dbReference>
<proteinExistence type="predicted"/>
<feature type="compositionally biased region" description="Polar residues" evidence="1">
    <location>
        <begin position="1"/>
        <end position="10"/>
    </location>
</feature>
<protein>
    <recommendedName>
        <fullName evidence="4">BZIP domain-containing protein</fullName>
    </recommendedName>
</protein>
<dbReference type="GO" id="GO:0003700">
    <property type="term" value="F:DNA-binding transcription factor activity"/>
    <property type="evidence" value="ECO:0007669"/>
    <property type="project" value="InterPro"/>
</dbReference>
<accession>A0AAD2G1S6</accession>
<dbReference type="Gene3D" id="1.20.5.170">
    <property type="match status" value="1"/>
</dbReference>
<name>A0AAD2G1S6_9STRA</name>